<name>A0A101HJL6_9BACT</name>
<evidence type="ECO:0000313" key="9">
    <source>
        <dbReference type="Proteomes" id="UP000053860"/>
    </source>
</evidence>
<accession>A0A101HJL6</accession>
<gene>
    <name evidence="8" type="ORF">XD92_0566</name>
</gene>
<dbReference type="EMBL" id="LGGN01000079">
    <property type="protein sequence ID" value="KUK78051.1"/>
    <property type="molecule type" value="Genomic_DNA"/>
</dbReference>
<evidence type="ECO:0000256" key="5">
    <source>
        <dbReference type="ARBA" id="ARBA00022801"/>
    </source>
</evidence>
<dbReference type="SUPFAM" id="SSF142823">
    <property type="entry name" value="ComB-like"/>
    <property type="match status" value="1"/>
</dbReference>
<comment type="caution">
    <text evidence="8">The sequence shown here is derived from an EMBL/GenBank/DDBJ whole genome shotgun (WGS) entry which is preliminary data.</text>
</comment>
<dbReference type="Proteomes" id="UP000053860">
    <property type="component" value="Unassembled WGS sequence"/>
</dbReference>
<protein>
    <recommendedName>
        <fullName evidence="4">Probable 2-phosphosulfolactate phosphatase</fullName>
        <ecNumber evidence="3">3.1.3.71</ecNumber>
    </recommendedName>
</protein>
<comment type="catalytic activity">
    <reaction evidence="7">
        <text>(2R)-O-phospho-3-sulfolactate + H2O = (2R)-3-sulfolactate + phosphate</text>
        <dbReference type="Rhea" id="RHEA:23416"/>
        <dbReference type="ChEBI" id="CHEBI:15377"/>
        <dbReference type="ChEBI" id="CHEBI:15597"/>
        <dbReference type="ChEBI" id="CHEBI:43474"/>
        <dbReference type="ChEBI" id="CHEBI:58738"/>
        <dbReference type="EC" id="3.1.3.71"/>
    </reaction>
</comment>
<dbReference type="InterPro" id="IPR005238">
    <property type="entry name" value="ComB-like"/>
</dbReference>
<evidence type="ECO:0000313" key="8">
    <source>
        <dbReference type="EMBL" id="KUK78051.1"/>
    </source>
</evidence>
<comment type="cofactor">
    <cofactor evidence="1">
        <name>Mg(2+)</name>
        <dbReference type="ChEBI" id="CHEBI:18420"/>
    </cofactor>
</comment>
<dbReference type="Pfam" id="PF04029">
    <property type="entry name" value="2-ph_phosp"/>
    <property type="match status" value="1"/>
</dbReference>
<evidence type="ECO:0000256" key="1">
    <source>
        <dbReference type="ARBA" id="ARBA00001946"/>
    </source>
</evidence>
<evidence type="ECO:0000256" key="4">
    <source>
        <dbReference type="ARBA" id="ARBA00021948"/>
    </source>
</evidence>
<dbReference type="InterPro" id="IPR036702">
    <property type="entry name" value="ComB-like_sf"/>
</dbReference>
<comment type="similarity">
    <text evidence="2">Belongs to the ComB family.</text>
</comment>
<dbReference type="AlphaFoldDB" id="A0A101HJL6"/>
<evidence type="ECO:0000256" key="3">
    <source>
        <dbReference type="ARBA" id="ARBA00012953"/>
    </source>
</evidence>
<dbReference type="GO" id="GO:0050545">
    <property type="term" value="F:sulfopyruvate decarboxylase activity"/>
    <property type="evidence" value="ECO:0007669"/>
    <property type="project" value="TreeGrafter"/>
</dbReference>
<dbReference type="Gene3D" id="3.90.1560.10">
    <property type="entry name" value="ComB-like"/>
    <property type="match status" value="1"/>
</dbReference>
<reference evidence="9" key="1">
    <citation type="journal article" date="2015" name="MBio">
        <title>Genome-Resolved Metagenomic Analysis Reveals Roles for Candidate Phyla and Other Microbial Community Members in Biogeochemical Transformations in Oil Reservoirs.</title>
        <authorList>
            <person name="Hu P."/>
            <person name="Tom L."/>
            <person name="Singh A."/>
            <person name="Thomas B.C."/>
            <person name="Baker B.J."/>
            <person name="Piceno Y.M."/>
            <person name="Andersen G.L."/>
            <person name="Banfield J.F."/>
        </authorList>
    </citation>
    <scope>NUCLEOTIDE SEQUENCE [LARGE SCALE GENOMIC DNA]</scope>
</reference>
<keyword evidence="6" id="KW-0460">Magnesium</keyword>
<dbReference type="GO" id="GO:0050532">
    <property type="term" value="F:2-phosphosulfolactate phosphatase activity"/>
    <property type="evidence" value="ECO:0007669"/>
    <property type="project" value="UniProtKB-EC"/>
</dbReference>
<sequence length="238" mass="26367">MIVDIALSPALYPYYRQDHDTVIVVDIFRATTTMCQMLHNGAAAIIPVAEINEAKRYKAEGYLVGAERQTRKCDFADYGNSPFDYTPERVRGREVVFTTTNGTMAIREGATARELLIGSFSNIGALASHCMERAERIVILCAGWNNRINLEDTLFGGAFLERLAAGGKVTIGSDAVRVAQLLWQQVKEDPLTFLKESDHYARLIANNAEEDAAYCLSCDTLSVVPLYHPAEKKIRACP</sequence>
<evidence type="ECO:0000256" key="6">
    <source>
        <dbReference type="ARBA" id="ARBA00022842"/>
    </source>
</evidence>
<dbReference type="EC" id="3.1.3.71" evidence="3"/>
<dbReference type="PANTHER" id="PTHR37311:SF1">
    <property type="entry name" value="2-PHOSPHOSULFOLACTATE PHOSPHATASE-RELATED"/>
    <property type="match status" value="1"/>
</dbReference>
<proteinExistence type="inferred from homology"/>
<keyword evidence="5" id="KW-0378">Hydrolase</keyword>
<dbReference type="GO" id="GO:0000287">
    <property type="term" value="F:magnesium ion binding"/>
    <property type="evidence" value="ECO:0007669"/>
    <property type="project" value="InterPro"/>
</dbReference>
<organism evidence="8 9">
    <name type="scientific">Proteiniphilum acetatigenes</name>
    <dbReference type="NCBI Taxonomy" id="294710"/>
    <lineage>
        <taxon>Bacteria</taxon>
        <taxon>Pseudomonadati</taxon>
        <taxon>Bacteroidota</taxon>
        <taxon>Bacteroidia</taxon>
        <taxon>Bacteroidales</taxon>
        <taxon>Dysgonomonadaceae</taxon>
        <taxon>Proteiniphilum</taxon>
    </lineage>
</organism>
<dbReference type="PANTHER" id="PTHR37311">
    <property type="entry name" value="2-PHOSPHOSULFOLACTATE PHOSPHATASE-RELATED"/>
    <property type="match status" value="1"/>
</dbReference>
<evidence type="ECO:0000256" key="7">
    <source>
        <dbReference type="ARBA" id="ARBA00033711"/>
    </source>
</evidence>
<evidence type="ECO:0000256" key="2">
    <source>
        <dbReference type="ARBA" id="ARBA00009997"/>
    </source>
</evidence>